<reference evidence="1" key="1">
    <citation type="submission" date="2020-02" db="EMBL/GenBank/DDBJ databases">
        <authorList>
            <person name="Meier V. D."/>
        </authorList>
    </citation>
    <scope>NUCLEOTIDE SEQUENCE</scope>
    <source>
        <strain evidence="1">AVDCRST_MAG38</strain>
    </source>
</reference>
<sequence>MLALRRGVVLSAGDPSEPMQELEVRLGGERRPALADVALVGAARNGDEVVVNVAALDLDLGSGGYDVVHVNLTRGLSAAGTPGAHVMKLNYTSLQHAVLPVEDSAPSGGDKGASATHTILPAGAPTAVCFLHGQLAPLAWAFARSAPGARLGYVQTAGGALPGGLSRVVAELRERGLLAGHLTAAPAFGGEGEAITTAGALQHGFVARHWHAAVCAPGPGILGSGTALGHGGLVALESAHTAAALGCHVVVAPRRSSGDPRPRHRGLSHHARTMLELALVPFTVATDSVAEPGLERHSWRRGEADLDGYAASGLPSRTMGRSMSEDPEFFAAALAAGSVLAAATRAV</sequence>
<name>A0A6J4RFI2_9ACTN</name>
<evidence type="ECO:0008006" key="2">
    <source>
        <dbReference type="Google" id="ProtNLM"/>
    </source>
</evidence>
<organism evidence="1">
    <name type="scientific">uncultured Solirubrobacteraceae bacterium</name>
    <dbReference type="NCBI Taxonomy" id="1162706"/>
    <lineage>
        <taxon>Bacteria</taxon>
        <taxon>Bacillati</taxon>
        <taxon>Actinomycetota</taxon>
        <taxon>Thermoleophilia</taxon>
        <taxon>Solirubrobacterales</taxon>
        <taxon>Solirubrobacteraceae</taxon>
        <taxon>environmental samples</taxon>
    </lineage>
</organism>
<dbReference type="EMBL" id="CADCVJ010000068">
    <property type="protein sequence ID" value="CAA9468431.1"/>
    <property type="molecule type" value="Genomic_DNA"/>
</dbReference>
<accession>A0A6J4RFI2</accession>
<dbReference type="Pfam" id="PF12982">
    <property type="entry name" value="DUF3866"/>
    <property type="match status" value="1"/>
</dbReference>
<dbReference type="InterPro" id="IPR024479">
    <property type="entry name" value="DUF3866"/>
</dbReference>
<gene>
    <name evidence="1" type="ORF">AVDCRST_MAG38-1048</name>
</gene>
<dbReference type="AlphaFoldDB" id="A0A6J4RFI2"/>
<evidence type="ECO:0000313" key="1">
    <source>
        <dbReference type="EMBL" id="CAA9468431.1"/>
    </source>
</evidence>
<proteinExistence type="predicted"/>
<protein>
    <recommendedName>
        <fullName evidence="2">DUF3866 family protein</fullName>
    </recommendedName>
</protein>